<evidence type="ECO:0000313" key="3">
    <source>
        <dbReference type="Proteomes" id="UP000593567"/>
    </source>
</evidence>
<dbReference type="AlphaFoldDB" id="A0A7J7KKP1"/>
<gene>
    <name evidence="2" type="ORF">EB796_003101</name>
</gene>
<dbReference type="EMBL" id="VXIV02000393">
    <property type="protein sequence ID" value="KAF6038601.1"/>
    <property type="molecule type" value="Genomic_DNA"/>
</dbReference>
<organism evidence="2 3">
    <name type="scientific">Bugula neritina</name>
    <name type="common">Brown bryozoan</name>
    <name type="synonym">Sertularia neritina</name>
    <dbReference type="NCBI Taxonomy" id="10212"/>
    <lineage>
        <taxon>Eukaryota</taxon>
        <taxon>Metazoa</taxon>
        <taxon>Spiralia</taxon>
        <taxon>Lophotrochozoa</taxon>
        <taxon>Bryozoa</taxon>
        <taxon>Gymnolaemata</taxon>
        <taxon>Cheilostomatida</taxon>
        <taxon>Flustrina</taxon>
        <taxon>Buguloidea</taxon>
        <taxon>Bugulidae</taxon>
        <taxon>Bugula</taxon>
    </lineage>
</organism>
<evidence type="ECO:0000256" key="1">
    <source>
        <dbReference type="SAM" id="Phobius"/>
    </source>
</evidence>
<feature type="transmembrane region" description="Helical" evidence="1">
    <location>
        <begin position="43"/>
        <end position="61"/>
    </location>
</feature>
<keyword evidence="3" id="KW-1185">Reference proteome</keyword>
<name>A0A7J7KKP1_BUGNE</name>
<keyword evidence="1" id="KW-0472">Membrane</keyword>
<sequence length="84" mass="9188">MSLVYVIYQAAQFFASIIGPGTIFMMITGALQVAIKSLSLSDCLIINLIPNLIFVIVSFNVKSSTQVDEVDNIVQLNTFETKVS</sequence>
<dbReference type="Proteomes" id="UP000593567">
    <property type="component" value="Unassembled WGS sequence"/>
</dbReference>
<keyword evidence="1" id="KW-0812">Transmembrane</keyword>
<dbReference type="OrthoDB" id="370884at2759"/>
<keyword evidence="1" id="KW-1133">Transmembrane helix</keyword>
<proteinExistence type="predicted"/>
<evidence type="ECO:0000313" key="2">
    <source>
        <dbReference type="EMBL" id="KAF6038601.1"/>
    </source>
</evidence>
<feature type="transmembrane region" description="Helical" evidence="1">
    <location>
        <begin position="6"/>
        <end position="31"/>
    </location>
</feature>
<reference evidence="2" key="1">
    <citation type="submission" date="2020-06" db="EMBL/GenBank/DDBJ databases">
        <title>Draft genome of Bugula neritina, a colonial animal packing powerful symbionts and potential medicines.</title>
        <authorList>
            <person name="Rayko M."/>
        </authorList>
    </citation>
    <scope>NUCLEOTIDE SEQUENCE [LARGE SCALE GENOMIC DNA]</scope>
    <source>
        <strain evidence="2">Kwan_BN1</strain>
    </source>
</reference>
<protein>
    <submittedName>
        <fullName evidence="2">Uncharacterized protein</fullName>
    </submittedName>
</protein>
<accession>A0A7J7KKP1</accession>
<comment type="caution">
    <text evidence="2">The sequence shown here is derived from an EMBL/GenBank/DDBJ whole genome shotgun (WGS) entry which is preliminary data.</text>
</comment>